<dbReference type="KEGG" id="nio:NITINOP_2953"/>
<feature type="transmembrane region" description="Helical" evidence="1">
    <location>
        <begin position="34"/>
        <end position="53"/>
    </location>
</feature>
<organism evidence="2 3">
    <name type="scientific">Candidatus Nitrospira inopinata</name>
    <dbReference type="NCBI Taxonomy" id="1715989"/>
    <lineage>
        <taxon>Bacteria</taxon>
        <taxon>Pseudomonadati</taxon>
        <taxon>Nitrospirota</taxon>
        <taxon>Nitrospiria</taxon>
        <taxon>Nitrospirales</taxon>
        <taxon>Nitrospiraceae</taxon>
        <taxon>Nitrospira</taxon>
    </lineage>
</organism>
<evidence type="ECO:0000313" key="3">
    <source>
        <dbReference type="Proteomes" id="UP000066284"/>
    </source>
</evidence>
<dbReference type="STRING" id="1715989.NITINOP_2953"/>
<dbReference type="EMBL" id="LN885086">
    <property type="protein sequence ID" value="CUQ67925.1"/>
    <property type="molecule type" value="Genomic_DNA"/>
</dbReference>
<keyword evidence="1" id="KW-1133">Transmembrane helix</keyword>
<name>A0A0S4KV15_9BACT</name>
<accession>A0A0S4KV15</accession>
<sequence length="62" mass="6901">MGMRWSNWVGFLMLGIFLIIHEPIWLFLSADTTNILWAIPVVAYIIVAAALSIRGGPDLKST</sequence>
<keyword evidence="1" id="KW-0812">Transmembrane</keyword>
<dbReference type="Proteomes" id="UP000066284">
    <property type="component" value="Chromosome 1"/>
</dbReference>
<protein>
    <submittedName>
        <fullName evidence="2">Uncharacterized protein</fullName>
    </submittedName>
</protein>
<gene>
    <name evidence="2" type="ORF">NITINOP_2953</name>
</gene>
<evidence type="ECO:0000313" key="2">
    <source>
        <dbReference type="EMBL" id="CUQ67925.1"/>
    </source>
</evidence>
<dbReference type="AlphaFoldDB" id="A0A0S4KV15"/>
<evidence type="ECO:0000256" key="1">
    <source>
        <dbReference type="SAM" id="Phobius"/>
    </source>
</evidence>
<feature type="transmembrane region" description="Helical" evidence="1">
    <location>
        <begin position="7"/>
        <end position="28"/>
    </location>
</feature>
<reference evidence="3" key="1">
    <citation type="submission" date="2015-09" db="EMBL/GenBank/DDBJ databases">
        <authorList>
            <person name="Daims H."/>
        </authorList>
    </citation>
    <scope>NUCLEOTIDE SEQUENCE [LARGE SCALE GENOMIC DNA]</scope>
</reference>
<keyword evidence="3" id="KW-1185">Reference proteome</keyword>
<keyword evidence="1" id="KW-0472">Membrane</keyword>
<proteinExistence type="predicted"/>